<keyword evidence="4" id="KW-1185">Reference proteome</keyword>
<name>A0A919K7N2_9ACTN</name>
<proteinExistence type="predicted"/>
<evidence type="ECO:0000313" key="4">
    <source>
        <dbReference type="Proteomes" id="UP000636960"/>
    </source>
</evidence>
<keyword evidence="2" id="KW-1133">Transmembrane helix</keyword>
<dbReference type="EMBL" id="BOMV01000080">
    <property type="protein sequence ID" value="GIF00258.1"/>
    <property type="molecule type" value="Genomic_DNA"/>
</dbReference>
<dbReference type="Proteomes" id="UP000636960">
    <property type="component" value="Unassembled WGS sequence"/>
</dbReference>
<accession>A0A919K7N2</accession>
<sequence>MSEAPIDIGHVELSAQQPEEPPRPRSKVRLILLSTLAAAALAGTAAMGWSAWRIVSQKDATLTPPGQIGALRLDEGDDARSISEYMQNALSADVDVDKTVGAVYTDAAGQNILFFGGTTLFWTPEADLDTAFKLISDNEGAVRDIREVPAGSLGGTVKCGVTASDDGDMPVCGWADHGSLALAMFPGRQLSDAAPLLIQIRDATQKR</sequence>
<reference evidence="3" key="1">
    <citation type="submission" date="2021-01" db="EMBL/GenBank/DDBJ databases">
        <title>Whole genome shotgun sequence of Actinoplanes rishiriensis NBRC 108556.</title>
        <authorList>
            <person name="Komaki H."/>
            <person name="Tamura T."/>
        </authorList>
    </citation>
    <scope>NUCLEOTIDE SEQUENCE</scope>
    <source>
        <strain evidence="3">NBRC 108556</strain>
    </source>
</reference>
<protein>
    <submittedName>
        <fullName evidence="3">Uncharacterized protein</fullName>
    </submittedName>
</protein>
<keyword evidence="2" id="KW-0472">Membrane</keyword>
<evidence type="ECO:0000313" key="3">
    <source>
        <dbReference type="EMBL" id="GIF00258.1"/>
    </source>
</evidence>
<dbReference type="RefSeq" id="WP_203787855.1">
    <property type="nucleotide sequence ID" value="NZ_BOMV01000080.1"/>
</dbReference>
<gene>
    <name evidence="3" type="ORF">Ari01nite_77220</name>
</gene>
<feature type="region of interest" description="Disordered" evidence="1">
    <location>
        <begin position="1"/>
        <end position="24"/>
    </location>
</feature>
<evidence type="ECO:0000256" key="2">
    <source>
        <dbReference type="SAM" id="Phobius"/>
    </source>
</evidence>
<keyword evidence="2" id="KW-0812">Transmembrane</keyword>
<organism evidence="3 4">
    <name type="scientific">Paractinoplanes rishiriensis</name>
    <dbReference type="NCBI Taxonomy" id="1050105"/>
    <lineage>
        <taxon>Bacteria</taxon>
        <taxon>Bacillati</taxon>
        <taxon>Actinomycetota</taxon>
        <taxon>Actinomycetes</taxon>
        <taxon>Micromonosporales</taxon>
        <taxon>Micromonosporaceae</taxon>
        <taxon>Paractinoplanes</taxon>
    </lineage>
</organism>
<comment type="caution">
    <text evidence="3">The sequence shown here is derived from an EMBL/GenBank/DDBJ whole genome shotgun (WGS) entry which is preliminary data.</text>
</comment>
<evidence type="ECO:0000256" key="1">
    <source>
        <dbReference type="SAM" id="MobiDB-lite"/>
    </source>
</evidence>
<dbReference type="AlphaFoldDB" id="A0A919K7N2"/>
<feature type="transmembrane region" description="Helical" evidence="2">
    <location>
        <begin position="30"/>
        <end position="52"/>
    </location>
</feature>